<dbReference type="FunFam" id="3.40.970.10:FF:000001">
    <property type="entry name" value="Ribonuclease H1"/>
    <property type="match status" value="1"/>
</dbReference>
<dbReference type="Proteomes" id="UP000182321">
    <property type="component" value="Unassembled WGS sequence"/>
</dbReference>
<dbReference type="EC" id="3.1.26.4" evidence="2"/>
<dbReference type="GO" id="GO:0004523">
    <property type="term" value="F:RNA-DNA hybrid ribonuclease activity"/>
    <property type="evidence" value="ECO:0007669"/>
    <property type="project" value="UniProtKB-EC"/>
</dbReference>
<dbReference type="RefSeq" id="WP_074788723.1">
    <property type="nucleotide sequence ID" value="NZ_FNZX01000003.1"/>
</dbReference>
<evidence type="ECO:0000256" key="2">
    <source>
        <dbReference type="ARBA" id="ARBA00012180"/>
    </source>
</evidence>
<feature type="domain" description="Ribonuclease H1 N-terminal" evidence="8">
    <location>
        <begin position="4"/>
        <end position="47"/>
    </location>
</feature>
<keyword evidence="7" id="KW-0460">Magnesium</keyword>
<evidence type="ECO:0000259" key="8">
    <source>
        <dbReference type="Pfam" id="PF01693"/>
    </source>
</evidence>
<reference evidence="10" key="1">
    <citation type="submission" date="2016-10" db="EMBL/GenBank/DDBJ databases">
        <authorList>
            <person name="Varghese N."/>
        </authorList>
    </citation>
    <scope>NUCLEOTIDE SEQUENCE [LARGE SCALE GENOMIC DNA]</scope>
    <source>
        <strain evidence="10">ACV-9</strain>
    </source>
</reference>
<evidence type="ECO:0000256" key="5">
    <source>
        <dbReference type="ARBA" id="ARBA00022759"/>
    </source>
</evidence>
<organism evidence="9 10">
    <name type="scientific">Pseudobutyrivibrio ruminis</name>
    <dbReference type="NCBI Taxonomy" id="46206"/>
    <lineage>
        <taxon>Bacteria</taxon>
        <taxon>Bacillati</taxon>
        <taxon>Bacillota</taxon>
        <taxon>Clostridia</taxon>
        <taxon>Lachnospirales</taxon>
        <taxon>Lachnospiraceae</taxon>
        <taxon>Pseudobutyrivibrio</taxon>
    </lineage>
</organism>
<dbReference type="SUPFAM" id="SSF55658">
    <property type="entry name" value="L9 N-domain-like"/>
    <property type="match status" value="1"/>
</dbReference>
<dbReference type="InterPro" id="IPR036397">
    <property type="entry name" value="RNaseH_sf"/>
</dbReference>
<gene>
    <name evidence="9" type="ORF">SAMN02910377_00208</name>
</gene>
<keyword evidence="10" id="KW-1185">Reference proteome</keyword>
<evidence type="ECO:0000313" key="9">
    <source>
        <dbReference type="EMBL" id="SEK18912.1"/>
    </source>
</evidence>
<dbReference type="Gene3D" id="3.30.420.10">
    <property type="entry name" value="Ribonuclease H-like superfamily/Ribonuclease H"/>
    <property type="match status" value="1"/>
</dbReference>
<dbReference type="GO" id="GO:0003676">
    <property type="term" value="F:nucleic acid binding"/>
    <property type="evidence" value="ECO:0007669"/>
    <property type="project" value="InterPro"/>
</dbReference>
<dbReference type="Gene3D" id="3.40.970.10">
    <property type="entry name" value="Ribonuclease H1, N-terminal domain"/>
    <property type="match status" value="1"/>
</dbReference>
<evidence type="ECO:0000256" key="7">
    <source>
        <dbReference type="ARBA" id="ARBA00022842"/>
    </source>
</evidence>
<keyword evidence="4" id="KW-0479">Metal-binding</keyword>
<keyword evidence="5" id="KW-0255">Endonuclease</keyword>
<dbReference type="AlphaFoldDB" id="A0A1H7F3P3"/>
<accession>A0A1H7F3P3</accession>
<evidence type="ECO:0000256" key="3">
    <source>
        <dbReference type="ARBA" id="ARBA00022722"/>
    </source>
</evidence>
<sequence length="324" mass="35866">MAKKVYAVRVGRKPGIYHTWDEAKAQVDGFKGPVFKGFTSMAEAEAFMKGGSVSSGAAKSATVKNDIVTAADAFQNLQKVTVEDGGKYNILDSQIKEQCIDKVALITKAFKTAFASPVSIDDISANEDVKTLMSRYGCDFDSVSSDVNIAFVDGGGDKVGANFESTRILFGVVFYNAEESKFSLYRYALERGTDFDWLFRASNVAGEELAALFAMYIAARLGLKQIHIYQDNNLPAKYFSGAFKKIHKMDDYMLQIFINASLQYLKQGMEINFLYVPSEHASYKDKAKATKGKAVYESQDIPKVAFEMAEFLNGVSDRLADYKN</sequence>
<proteinExistence type="predicted"/>
<keyword evidence="3" id="KW-0540">Nuclease</keyword>
<evidence type="ECO:0000256" key="1">
    <source>
        <dbReference type="ARBA" id="ARBA00001946"/>
    </source>
</evidence>
<evidence type="ECO:0000256" key="6">
    <source>
        <dbReference type="ARBA" id="ARBA00022801"/>
    </source>
</evidence>
<dbReference type="Pfam" id="PF01693">
    <property type="entry name" value="Cauli_VI"/>
    <property type="match status" value="1"/>
</dbReference>
<dbReference type="InterPro" id="IPR037056">
    <property type="entry name" value="RNase_H1_N_sf"/>
</dbReference>
<protein>
    <recommendedName>
        <fullName evidence="2">ribonuclease H</fullName>
        <ecNumber evidence="2">3.1.26.4</ecNumber>
    </recommendedName>
</protein>
<dbReference type="EMBL" id="FNZX01000003">
    <property type="protein sequence ID" value="SEK18912.1"/>
    <property type="molecule type" value="Genomic_DNA"/>
</dbReference>
<dbReference type="InterPro" id="IPR011320">
    <property type="entry name" value="RNase_H1_N"/>
</dbReference>
<keyword evidence="6" id="KW-0378">Hydrolase</keyword>
<dbReference type="InterPro" id="IPR009027">
    <property type="entry name" value="Ribosomal_bL9/RNase_H1_N"/>
</dbReference>
<evidence type="ECO:0000313" key="10">
    <source>
        <dbReference type="Proteomes" id="UP000182321"/>
    </source>
</evidence>
<comment type="cofactor">
    <cofactor evidence="1">
        <name>Mg(2+)</name>
        <dbReference type="ChEBI" id="CHEBI:18420"/>
    </cofactor>
</comment>
<dbReference type="GO" id="GO:0046872">
    <property type="term" value="F:metal ion binding"/>
    <property type="evidence" value="ECO:0007669"/>
    <property type="project" value="UniProtKB-KW"/>
</dbReference>
<name>A0A1H7F3P3_9FIRM</name>
<evidence type="ECO:0000256" key="4">
    <source>
        <dbReference type="ARBA" id="ARBA00022723"/>
    </source>
</evidence>